<name>A0AAW1ICW1_POPJA</name>
<evidence type="ECO:0000313" key="3">
    <source>
        <dbReference type="Proteomes" id="UP001458880"/>
    </source>
</evidence>
<reference evidence="2 3" key="1">
    <citation type="journal article" date="2024" name="BMC Genomics">
        <title>De novo assembly and annotation of Popillia japonica's genome with initial clues to its potential as an invasive pest.</title>
        <authorList>
            <person name="Cucini C."/>
            <person name="Boschi S."/>
            <person name="Funari R."/>
            <person name="Cardaioli E."/>
            <person name="Iannotti N."/>
            <person name="Marturano G."/>
            <person name="Paoli F."/>
            <person name="Bruttini M."/>
            <person name="Carapelli A."/>
            <person name="Frati F."/>
            <person name="Nardi F."/>
        </authorList>
    </citation>
    <scope>NUCLEOTIDE SEQUENCE [LARGE SCALE GENOMIC DNA]</scope>
    <source>
        <strain evidence="2">DMR45628</strain>
    </source>
</reference>
<comment type="caution">
    <text evidence="2">The sequence shown here is derived from an EMBL/GenBank/DDBJ whole genome shotgun (WGS) entry which is preliminary data.</text>
</comment>
<feature type="region of interest" description="Disordered" evidence="1">
    <location>
        <begin position="1"/>
        <end position="27"/>
    </location>
</feature>
<accession>A0AAW1ICW1</accession>
<dbReference type="AlphaFoldDB" id="A0AAW1ICW1"/>
<organism evidence="2 3">
    <name type="scientific">Popillia japonica</name>
    <name type="common">Japanese beetle</name>
    <dbReference type="NCBI Taxonomy" id="7064"/>
    <lineage>
        <taxon>Eukaryota</taxon>
        <taxon>Metazoa</taxon>
        <taxon>Ecdysozoa</taxon>
        <taxon>Arthropoda</taxon>
        <taxon>Hexapoda</taxon>
        <taxon>Insecta</taxon>
        <taxon>Pterygota</taxon>
        <taxon>Neoptera</taxon>
        <taxon>Endopterygota</taxon>
        <taxon>Coleoptera</taxon>
        <taxon>Polyphaga</taxon>
        <taxon>Scarabaeiformia</taxon>
        <taxon>Scarabaeidae</taxon>
        <taxon>Rutelinae</taxon>
        <taxon>Popillia</taxon>
    </lineage>
</organism>
<evidence type="ECO:0000256" key="1">
    <source>
        <dbReference type="SAM" id="MobiDB-lite"/>
    </source>
</evidence>
<keyword evidence="3" id="KW-1185">Reference proteome</keyword>
<protein>
    <submittedName>
        <fullName evidence="2">Uncharacterized protein</fullName>
    </submittedName>
</protein>
<gene>
    <name evidence="2" type="ORF">QE152_g36535</name>
</gene>
<evidence type="ECO:0000313" key="2">
    <source>
        <dbReference type="EMBL" id="KAK9687321.1"/>
    </source>
</evidence>
<dbReference type="Proteomes" id="UP001458880">
    <property type="component" value="Unassembled WGS sequence"/>
</dbReference>
<dbReference type="EMBL" id="JASPKY010000650">
    <property type="protein sequence ID" value="KAK9687321.1"/>
    <property type="molecule type" value="Genomic_DNA"/>
</dbReference>
<sequence length="113" mass="12614">MENFIPSEFTRIQSRPTETESSHYQRSFASPLKAFSAKKEENRIVAAANSKSHSPALEQAMDLPGKKELHAAATERDSPPRNGTLTMIIFAIDPRCDGPLLLPPFRSPRRPIL</sequence>
<proteinExistence type="predicted"/>